<proteinExistence type="predicted"/>
<evidence type="ECO:0000256" key="1">
    <source>
        <dbReference type="SAM" id="MobiDB-lite"/>
    </source>
</evidence>
<evidence type="ECO:0000313" key="3">
    <source>
        <dbReference type="Proteomes" id="UP001159364"/>
    </source>
</evidence>
<sequence length="233" mass="26141">MTFPSSTETNSREQCKAIILRSGKELEEVKPKEKNSTQSNDNEEHNTSIEQVPNYAKFIKDIVTKKRRFGDYETVLMTEECSAVLQRKLPQKLKDPGSFTIPCEIGNTHFGKVLCNLGASINLMPLSIFQNLGLGEVKSSTICLQLADRSLTYPRGIVEDVLVRVDKFILPADFVVLDMEEDKEIPIILGRPFLTTGGVVIDVQQGELTLHVNGEKVKFNIYRSLKHPSDTLT</sequence>
<dbReference type="InterPro" id="IPR021109">
    <property type="entry name" value="Peptidase_aspartic_dom_sf"/>
</dbReference>
<feature type="region of interest" description="Disordered" evidence="1">
    <location>
        <begin position="23"/>
        <end position="48"/>
    </location>
</feature>
<accession>A0AAV8SJ17</accession>
<dbReference type="EMBL" id="JAIWQS010000010">
    <property type="protein sequence ID" value="KAJ8752030.1"/>
    <property type="molecule type" value="Genomic_DNA"/>
</dbReference>
<dbReference type="CDD" id="cd00303">
    <property type="entry name" value="retropepsin_like"/>
    <property type="match status" value="1"/>
</dbReference>
<dbReference type="Gene3D" id="2.40.70.10">
    <property type="entry name" value="Acid Proteases"/>
    <property type="match status" value="1"/>
</dbReference>
<reference evidence="2 3" key="1">
    <citation type="submission" date="2021-09" db="EMBL/GenBank/DDBJ databases">
        <title>Genomic insights and catalytic innovation underlie evolution of tropane alkaloids biosynthesis.</title>
        <authorList>
            <person name="Wang Y.-J."/>
            <person name="Tian T."/>
            <person name="Huang J.-P."/>
            <person name="Huang S.-X."/>
        </authorList>
    </citation>
    <scope>NUCLEOTIDE SEQUENCE [LARGE SCALE GENOMIC DNA]</scope>
    <source>
        <strain evidence="2">KIB-2018</strain>
        <tissue evidence="2">Leaf</tissue>
    </source>
</reference>
<dbReference type="AlphaFoldDB" id="A0AAV8SJ17"/>
<dbReference type="PANTHER" id="PTHR33067:SF9">
    <property type="entry name" value="RNA-DIRECTED DNA POLYMERASE"/>
    <property type="match status" value="1"/>
</dbReference>
<name>A0AAV8SJ17_9ROSI</name>
<organism evidence="2 3">
    <name type="scientific">Erythroxylum novogranatense</name>
    <dbReference type="NCBI Taxonomy" id="1862640"/>
    <lineage>
        <taxon>Eukaryota</taxon>
        <taxon>Viridiplantae</taxon>
        <taxon>Streptophyta</taxon>
        <taxon>Embryophyta</taxon>
        <taxon>Tracheophyta</taxon>
        <taxon>Spermatophyta</taxon>
        <taxon>Magnoliopsida</taxon>
        <taxon>eudicotyledons</taxon>
        <taxon>Gunneridae</taxon>
        <taxon>Pentapetalae</taxon>
        <taxon>rosids</taxon>
        <taxon>fabids</taxon>
        <taxon>Malpighiales</taxon>
        <taxon>Erythroxylaceae</taxon>
        <taxon>Erythroxylum</taxon>
    </lineage>
</organism>
<keyword evidence="3" id="KW-1185">Reference proteome</keyword>
<comment type="caution">
    <text evidence="2">The sequence shown here is derived from an EMBL/GenBank/DDBJ whole genome shotgun (WGS) entry which is preliminary data.</text>
</comment>
<dbReference type="PANTHER" id="PTHR33067">
    <property type="entry name" value="RNA-DIRECTED DNA POLYMERASE-RELATED"/>
    <property type="match status" value="1"/>
</dbReference>
<evidence type="ECO:0008006" key="4">
    <source>
        <dbReference type="Google" id="ProtNLM"/>
    </source>
</evidence>
<feature type="compositionally biased region" description="Basic and acidic residues" evidence="1">
    <location>
        <begin position="23"/>
        <end position="35"/>
    </location>
</feature>
<protein>
    <recommendedName>
        <fullName evidence="4">Aspartic peptidase DDI1-type domain-containing protein</fullName>
    </recommendedName>
</protein>
<dbReference type="Proteomes" id="UP001159364">
    <property type="component" value="Linkage Group LG10"/>
</dbReference>
<evidence type="ECO:0000313" key="2">
    <source>
        <dbReference type="EMBL" id="KAJ8752030.1"/>
    </source>
</evidence>
<gene>
    <name evidence="2" type="ORF">K2173_001056</name>
</gene>